<sequence length="273" mass="30079">MKFSFKAQTPFDVLLHLLIIVAMLVIMVLSFFYIYLPITTNHNETVTVPKVVGMRLADLENVLGERDLEYVVDDSIYKPGAEPFTVHKQFPFPDEKVKAGRKIYVEIYSKQPPLVKMPNLLNRTLINAQDELLSYDLLLGKTEYVPDLQLNSVIKQRWNGQEVAEGTPIPKGSRIDLIVGNGQGNTEFELANYVGMPRDEAELAITGVGLQIDVVTYDNTSTLPPGTIIKQKPSAGTKTRAGEVVDIWVAGEDPAKSAGSEGDGTEAAEEEGN</sequence>
<reference evidence="4 5" key="1">
    <citation type="submission" date="2016-10" db="EMBL/GenBank/DDBJ databases">
        <authorList>
            <person name="de Groot N.N."/>
        </authorList>
    </citation>
    <scope>NUCLEOTIDE SEQUENCE [LARGE SCALE GENOMIC DNA]</scope>
    <source>
        <strain evidence="4 5">DSM 6793</strain>
    </source>
</reference>
<evidence type="ECO:0000256" key="2">
    <source>
        <dbReference type="SAM" id="Phobius"/>
    </source>
</evidence>
<evidence type="ECO:0000256" key="1">
    <source>
        <dbReference type="SAM" id="MobiDB-lite"/>
    </source>
</evidence>
<dbReference type="STRING" id="927664.SAMN05421780_107116"/>
<gene>
    <name evidence="4" type="ORF">SAMN05421780_107116</name>
</gene>
<evidence type="ECO:0000313" key="5">
    <source>
        <dbReference type="Proteomes" id="UP000199514"/>
    </source>
</evidence>
<keyword evidence="2" id="KW-0812">Transmembrane</keyword>
<name>A0A1I1KVV4_9BACT</name>
<evidence type="ECO:0000313" key="4">
    <source>
        <dbReference type="EMBL" id="SFC61580.1"/>
    </source>
</evidence>
<dbReference type="SMART" id="SM00740">
    <property type="entry name" value="PASTA"/>
    <property type="match status" value="3"/>
</dbReference>
<feature type="domain" description="PASTA" evidence="3">
    <location>
        <begin position="111"/>
        <end position="181"/>
    </location>
</feature>
<organism evidence="4 5">
    <name type="scientific">Flexibacter flexilis DSM 6793</name>
    <dbReference type="NCBI Taxonomy" id="927664"/>
    <lineage>
        <taxon>Bacteria</taxon>
        <taxon>Pseudomonadati</taxon>
        <taxon>Bacteroidota</taxon>
        <taxon>Cytophagia</taxon>
        <taxon>Cytophagales</taxon>
        <taxon>Flexibacteraceae</taxon>
        <taxon>Flexibacter</taxon>
    </lineage>
</organism>
<accession>A0A1I1KVV4</accession>
<proteinExistence type="predicted"/>
<feature type="region of interest" description="Disordered" evidence="1">
    <location>
        <begin position="251"/>
        <end position="273"/>
    </location>
</feature>
<dbReference type="Proteomes" id="UP000199514">
    <property type="component" value="Unassembled WGS sequence"/>
</dbReference>
<dbReference type="Pfam" id="PF03793">
    <property type="entry name" value="PASTA"/>
    <property type="match status" value="2"/>
</dbReference>
<dbReference type="InterPro" id="IPR005543">
    <property type="entry name" value="PASTA_dom"/>
</dbReference>
<feature type="domain" description="PASTA" evidence="3">
    <location>
        <begin position="42"/>
        <end position="109"/>
    </location>
</feature>
<protein>
    <submittedName>
        <fullName evidence="4">PASTA domain, binds beta-lactams</fullName>
    </submittedName>
</protein>
<dbReference type="CDD" id="cd06577">
    <property type="entry name" value="PASTA_pknB"/>
    <property type="match status" value="3"/>
</dbReference>
<feature type="transmembrane region" description="Helical" evidence="2">
    <location>
        <begin position="12"/>
        <end position="36"/>
    </location>
</feature>
<dbReference type="AlphaFoldDB" id="A0A1I1KVV4"/>
<keyword evidence="2" id="KW-0472">Membrane</keyword>
<feature type="domain" description="PASTA" evidence="3">
    <location>
        <begin position="184"/>
        <end position="251"/>
    </location>
</feature>
<evidence type="ECO:0000259" key="3">
    <source>
        <dbReference type="PROSITE" id="PS51178"/>
    </source>
</evidence>
<dbReference type="PROSITE" id="PS51178">
    <property type="entry name" value="PASTA"/>
    <property type="match status" value="3"/>
</dbReference>
<dbReference type="OrthoDB" id="9803895at2"/>
<keyword evidence="5" id="KW-1185">Reference proteome</keyword>
<feature type="compositionally biased region" description="Acidic residues" evidence="1">
    <location>
        <begin position="263"/>
        <end position="273"/>
    </location>
</feature>
<dbReference type="EMBL" id="FOLE01000007">
    <property type="protein sequence ID" value="SFC61580.1"/>
    <property type="molecule type" value="Genomic_DNA"/>
</dbReference>
<dbReference type="RefSeq" id="WP_091513229.1">
    <property type="nucleotide sequence ID" value="NZ_FOLE01000007.1"/>
</dbReference>
<keyword evidence="2" id="KW-1133">Transmembrane helix</keyword>
<dbReference type="Gene3D" id="3.30.10.20">
    <property type="match status" value="3"/>
</dbReference>